<evidence type="ECO:0000313" key="3">
    <source>
        <dbReference type="Proteomes" id="UP000494040"/>
    </source>
</evidence>
<dbReference type="KEGG" id="clec:106665898"/>
<keyword evidence="3" id="KW-1185">Reference proteome</keyword>
<dbReference type="EnsemblMetazoa" id="XM_014392706.2">
    <property type="protein sequence ID" value="XP_014248192.1"/>
    <property type="gene ID" value="LOC106665898"/>
</dbReference>
<protein>
    <submittedName>
        <fullName evidence="2">Uncharacterized protein</fullName>
    </submittedName>
</protein>
<dbReference type="Proteomes" id="UP000494040">
    <property type="component" value="Unassembled WGS sequence"/>
</dbReference>
<sequence length="220" mass="25817">MAEYNFDTAHLPEAIQAMKENIQKKQEACALAEAEYVKYCAQFDASLKALQELKARRFAKENELRSSKFRIEECDKSSVEFYSKVSESKEIVEDLKRKMSEENLALRENDKNFKEDIIAMAERLCSYRETYDRTMLSEELKELCKENQLIRQELEDVRQCLDNLKTQFPLLPDPTVECVSKSLSKIRPCLEREIEELKSRNHSLQQRAKLLEANKSILMM</sequence>
<dbReference type="AlphaFoldDB" id="A0A8I6RNG6"/>
<reference evidence="2" key="1">
    <citation type="submission" date="2022-01" db="UniProtKB">
        <authorList>
            <consortium name="EnsemblMetazoa"/>
        </authorList>
    </citation>
    <scope>IDENTIFICATION</scope>
</reference>
<name>A0A8I6RNG6_CIMLE</name>
<accession>A0A8I6RNG6</accession>
<keyword evidence="1" id="KW-0175">Coiled coil</keyword>
<proteinExistence type="predicted"/>
<organism evidence="2 3">
    <name type="scientific">Cimex lectularius</name>
    <name type="common">Bed bug</name>
    <name type="synonym">Acanthia lectularia</name>
    <dbReference type="NCBI Taxonomy" id="79782"/>
    <lineage>
        <taxon>Eukaryota</taxon>
        <taxon>Metazoa</taxon>
        <taxon>Ecdysozoa</taxon>
        <taxon>Arthropoda</taxon>
        <taxon>Hexapoda</taxon>
        <taxon>Insecta</taxon>
        <taxon>Pterygota</taxon>
        <taxon>Neoptera</taxon>
        <taxon>Paraneoptera</taxon>
        <taxon>Hemiptera</taxon>
        <taxon>Heteroptera</taxon>
        <taxon>Panheteroptera</taxon>
        <taxon>Cimicomorpha</taxon>
        <taxon>Cimicidae</taxon>
        <taxon>Cimex</taxon>
    </lineage>
</organism>
<dbReference type="RefSeq" id="XP_014248192.1">
    <property type="nucleotide sequence ID" value="XM_014392706.2"/>
</dbReference>
<feature type="coiled-coil region" evidence="1">
    <location>
        <begin position="92"/>
        <end position="214"/>
    </location>
</feature>
<evidence type="ECO:0000313" key="2">
    <source>
        <dbReference type="EnsemblMetazoa" id="XP_014248192.1"/>
    </source>
</evidence>
<evidence type="ECO:0000256" key="1">
    <source>
        <dbReference type="SAM" id="Coils"/>
    </source>
</evidence>
<dbReference type="GeneID" id="106665898"/>